<evidence type="ECO:0000313" key="2">
    <source>
        <dbReference type="EMBL" id="TDD89289.1"/>
    </source>
</evidence>
<sequence length="84" mass="9117">MVVSESETPEALTPQARADVAWHISSFSPDHGGNCVEAGPLADGTDRVAVRHSHHPDAEVIIYTRAEWEAFLAGVRNGEFNFSV</sequence>
<dbReference type="EMBL" id="SMKY01000013">
    <property type="protein sequence ID" value="TDD89289.1"/>
    <property type="molecule type" value="Genomic_DNA"/>
</dbReference>
<dbReference type="AlphaFoldDB" id="A0A4R5BTC5"/>
<evidence type="ECO:0000313" key="3">
    <source>
        <dbReference type="Proteomes" id="UP000295578"/>
    </source>
</evidence>
<keyword evidence="3" id="KW-1185">Reference proteome</keyword>
<accession>A0A4R5BTC5</accession>
<dbReference type="Pfam" id="PF04149">
    <property type="entry name" value="DUF397"/>
    <property type="match status" value="1"/>
</dbReference>
<dbReference type="OrthoDB" id="4299240at2"/>
<gene>
    <name evidence="2" type="ORF">E1293_04955</name>
</gene>
<feature type="domain" description="DUF397" evidence="1">
    <location>
        <begin position="21"/>
        <end position="76"/>
    </location>
</feature>
<dbReference type="InterPro" id="IPR007278">
    <property type="entry name" value="DUF397"/>
</dbReference>
<dbReference type="Proteomes" id="UP000295578">
    <property type="component" value="Unassembled WGS sequence"/>
</dbReference>
<evidence type="ECO:0000259" key="1">
    <source>
        <dbReference type="Pfam" id="PF04149"/>
    </source>
</evidence>
<organism evidence="2 3">
    <name type="scientific">Actinomadura darangshiensis</name>
    <dbReference type="NCBI Taxonomy" id="705336"/>
    <lineage>
        <taxon>Bacteria</taxon>
        <taxon>Bacillati</taxon>
        <taxon>Actinomycetota</taxon>
        <taxon>Actinomycetes</taxon>
        <taxon>Streptosporangiales</taxon>
        <taxon>Thermomonosporaceae</taxon>
        <taxon>Actinomadura</taxon>
    </lineage>
</organism>
<comment type="caution">
    <text evidence="2">The sequence shown here is derived from an EMBL/GenBank/DDBJ whole genome shotgun (WGS) entry which is preliminary data.</text>
</comment>
<reference evidence="2 3" key="1">
    <citation type="submission" date="2019-03" db="EMBL/GenBank/DDBJ databases">
        <title>Draft genome sequences of novel Actinobacteria.</title>
        <authorList>
            <person name="Sahin N."/>
            <person name="Ay H."/>
            <person name="Saygin H."/>
        </authorList>
    </citation>
    <scope>NUCLEOTIDE SEQUENCE [LARGE SCALE GENOMIC DNA]</scope>
    <source>
        <strain evidence="2 3">DSM 45941</strain>
    </source>
</reference>
<proteinExistence type="predicted"/>
<name>A0A4R5BTC5_9ACTN</name>
<protein>
    <submittedName>
        <fullName evidence="2">DUF397 domain-containing protein</fullName>
    </submittedName>
</protein>